<evidence type="ECO:0000313" key="6">
    <source>
        <dbReference type="EMBL" id="CAI7989484.1"/>
    </source>
</evidence>
<evidence type="ECO:0000256" key="4">
    <source>
        <dbReference type="ARBA" id="ARBA00023002"/>
    </source>
</evidence>
<sequence length="228" mass="24661">MDLQLNGLTAIVTGGSRGIGKAVARVLAADGCSVVITGRYADTLSASAEEIAGDTHGRVVPMVADMTNTEQVNAMVSSAAETLGGRIDILVNNAAAPGGLARGSLSEIQDADVMLDLDTKETTKMIKVTVFYDNMEDKSFDFDYYVNTHMPMVQERLTTFGMRYYNVEKGISDTDPTAPPMYVAVGYLFFNDLEGVHEGFKNHGRELVGDVKNFTDIEPKFLISELVA</sequence>
<comment type="similarity">
    <text evidence="1">Belongs to the tpcK family.</text>
</comment>
<dbReference type="Pfam" id="PF00106">
    <property type="entry name" value="adh_short"/>
    <property type="match status" value="1"/>
</dbReference>
<dbReference type="SUPFAM" id="SSF51735">
    <property type="entry name" value="NAD(P)-binding Rossmann-fold domains"/>
    <property type="match status" value="1"/>
</dbReference>
<feature type="domain" description="EthD" evidence="5">
    <location>
        <begin position="138"/>
        <end position="217"/>
    </location>
</feature>
<organism evidence="6 7">
    <name type="scientific">Geodia barretti</name>
    <name type="common">Barrett's horny sponge</name>
    <dbReference type="NCBI Taxonomy" id="519541"/>
    <lineage>
        <taxon>Eukaryota</taxon>
        <taxon>Metazoa</taxon>
        <taxon>Porifera</taxon>
        <taxon>Demospongiae</taxon>
        <taxon>Heteroscleromorpha</taxon>
        <taxon>Tetractinellida</taxon>
        <taxon>Astrophorina</taxon>
        <taxon>Geodiidae</taxon>
        <taxon>Geodia</taxon>
    </lineage>
</organism>
<keyword evidence="7" id="KW-1185">Reference proteome</keyword>
<protein>
    <submittedName>
        <fullName evidence="6">Hydroxysteroid dehydrogenase-like protein 2</fullName>
    </submittedName>
</protein>
<gene>
    <name evidence="6" type="ORF">GBAR_LOCUS230</name>
</gene>
<dbReference type="Pfam" id="PF07110">
    <property type="entry name" value="EthD"/>
    <property type="match status" value="1"/>
</dbReference>
<evidence type="ECO:0000256" key="3">
    <source>
        <dbReference type="ARBA" id="ARBA00022857"/>
    </source>
</evidence>
<name>A0AA35VXP8_GEOBA</name>
<reference evidence="6" key="1">
    <citation type="submission" date="2023-03" db="EMBL/GenBank/DDBJ databases">
        <authorList>
            <person name="Steffen K."/>
            <person name="Cardenas P."/>
        </authorList>
    </citation>
    <scope>NUCLEOTIDE SEQUENCE</scope>
</reference>
<dbReference type="PANTHER" id="PTHR43618:SF8">
    <property type="entry name" value="7ALPHA-HYDROXYSTEROID DEHYDROGENASE"/>
    <property type="match status" value="1"/>
</dbReference>
<keyword evidence="3" id="KW-0521">NADP</keyword>
<dbReference type="EMBL" id="CASHTH010000031">
    <property type="protein sequence ID" value="CAI7989484.1"/>
    <property type="molecule type" value="Genomic_DNA"/>
</dbReference>
<dbReference type="InterPro" id="IPR052178">
    <property type="entry name" value="Sec_Metab_Biosynth_SDR"/>
</dbReference>
<proteinExistence type="inferred from homology"/>
<dbReference type="PRINTS" id="PR00081">
    <property type="entry name" value="GDHRDH"/>
</dbReference>
<evidence type="ECO:0000256" key="2">
    <source>
        <dbReference type="ARBA" id="ARBA00006484"/>
    </source>
</evidence>
<evidence type="ECO:0000259" key="5">
    <source>
        <dbReference type="Pfam" id="PF07110"/>
    </source>
</evidence>
<dbReference type="Gene3D" id="3.30.70.100">
    <property type="match status" value="1"/>
</dbReference>
<dbReference type="Gene3D" id="3.40.50.720">
    <property type="entry name" value="NAD(P)-binding Rossmann-like Domain"/>
    <property type="match status" value="1"/>
</dbReference>
<accession>A0AA35VXP8</accession>
<dbReference type="InterPro" id="IPR036291">
    <property type="entry name" value="NAD(P)-bd_dom_sf"/>
</dbReference>
<dbReference type="SUPFAM" id="SSF54909">
    <property type="entry name" value="Dimeric alpha+beta barrel"/>
    <property type="match status" value="1"/>
</dbReference>
<dbReference type="InterPro" id="IPR002347">
    <property type="entry name" value="SDR_fam"/>
</dbReference>
<dbReference type="InterPro" id="IPR011008">
    <property type="entry name" value="Dimeric_a/b-barrel"/>
</dbReference>
<keyword evidence="4" id="KW-0560">Oxidoreductase</keyword>
<comment type="caution">
    <text evidence="6">The sequence shown here is derived from an EMBL/GenBank/DDBJ whole genome shotgun (WGS) entry which is preliminary data.</text>
</comment>
<dbReference type="PANTHER" id="PTHR43618">
    <property type="entry name" value="7-ALPHA-HYDROXYSTEROID DEHYDROGENASE"/>
    <property type="match status" value="1"/>
</dbReference>
<dbReference type="Proteomes" id="UP001174909">
    <property type="component" value="Unassembled WGS sequence"/>
</dbReference>
<dbReference type="GO" id="GO:0016491">
    <property type="term" value="F:oxidoreductase activity"/>
    <property type="evidence" value="ECO:0007669"/>
    <property type="project" value="UniProtKB-KW"/>
</dbReference>
<dbReference type="AlphaFoldDB" id="A0AA35VXP8"/>
<evidence type="ECO:0000256" key="1">
    <source>
        <dbReference type="ARBA" id="ARBA00005986"/>
    </source>
</evidence>
<dbReference type="InterPro" id="IPR009799">
    <property type="entry name" value="EthD_dom"/>
</dbReference>
<evidence type="ECO:0000313" key="7">
    <source>
        <dbReference type="Proteomes" id="UP001174909"/>
    </source>
</evidence>
<comment type="similarity">
    <text evidence="2">Belongs to the short-chain dehydrogenases/reductases (SDR) family.</text>
</comment>
<dbReference type="NCBIfam" id="TIGR02118">
    <property type="entry name" value="EthD family reductase"/>
    <property type="match status" value="1"/>
</dbReference>